<protein>
    <recommendedName>
        <fullName evidence="2">HpcH/HpaI aldolase/citrate lyase domain-containing protein</fullName>
    </recommendedName>
</protein>
<keyword evidence="1" id="KW-0479">Metal-binding</keyword>
<accession>A0A4Y3IR03</accession>
<dbReference type="Gene3D" id="3.20.20.60">
    <property type="entry name" value="Phosphoenolpyruvate-binding domains"/>
    <property type="match status" value="1"/>
</dbReference>
<dbReference type="InterPro" id="IPR040442">
    <property type="entry name" value="Pyrv_kinase-like_dom_sf"/>
</dbReference>
<dbReference type="Proteomes" id="UP000318242">
    <property type="component" value="Unassembled WGS sequence"/>
</dbReference>
<dbReference type="OrthoDB" id="278846at2"/>
<dbReference type="EMBL" id="BJLH01000015">
    <property type="protein sequence ID" value="GEA61969.1"/>
    <property type="molecule type" value="Genomic_DNA"/>
</dbReference>
<evidence type="ECO:0000259" key="2">
    <source>
        <dbReference type="Pfam" id="PF03328"/>
    </source>
</evidence>
<name>A0A4Y3IR03_9VIBR</name>
<dbReference type="InterPro" id="IPR005000">
    <property type="entry name" value="Aldolase/citrate-lyase_domain"/>
</dbReference>
<evidence type="ECO:0000256" key="1">
    <source>
        <dbReference type="ARBA" id="ARBA00022723"/>
    </source>
</evidence>
<comment type="caution">
    <text evidence="3">The sequence shown here is derived from an EMBL/GenBank/DDBJ whole genome shotgun (WGS) entry which is preliminary data.</text>
</comment>
<feature type="domain" description="HpcH/HpaI aldolase/citrate lyase" evidence="2">
    <location>
        <begin position="13"/>
        <end position="159"/>
    </location>
</feature>
<dbReference type="AlphaFoldDB" id="A0A4Y3IR03"/>
<sequence length="272" mass="31063">MSKNKYFNYLFITNNPEIAKYVESFGVNRIFIDLERLNKLERQGHLDTVISKHSFDDIKVVKSSLEKADVLVRLNPFNRETKEEIELAIENGADILMLPMFRTIEEVTKFGKIIDGRVKFIPLIETQAAASIAKELDDLDCVDELHFGLNDLHLDMGLKFMFEPLANGLIDSWTRELRKPFGIGGIARANEGIVSGEAVMGQQVRLGSSGVILSRSFHMRSQNLDELKKRIDFEAELNKLELIRSRCSDYDKTTQDLEYSNFKQLISNIIKG</sequence>
<evidence type="ECO:0000313" key="3">
    <source>
        <dbReference type="EMBL" id="GEA61969.1"/>
    </source>
</evidence>
<dbReference type="Pfam" id="PF03328">
    <property type="entry name" value="HpcH_HpaI"/>
    <property type="match status" value="1"/>
</dbReference>
<gene>
    <name evidence="3" type="ORF">VCO01S_31620</name>
</gene>
<reference evidence="3 4" key="1">
    <citation type="submission" date="2019-06" db="EMBL/GenBank/DDBJ databases">
        <title>Whole genome shotgun sequence of Vibrio comitans NBRC 102076.</title>
        <authorList>
            <person name="Hosoyama A."/>
            <person name="Uohara A."/>
            <person name="Ohji S."/>
            <person name="Ichikawa N."/>
        </authorList>
    </citation>
    <scope>NUCLEOTIDE SEQUENCE [LARGE SCALE GENOMIC DNA]</scope>
    <source>
        <strain evidence="3 4">NBRC 102076</strain>
    </source>
</reference>
<proteinExistence type="predicted"/>
<dbReference type="RefSeq" id="WP_141272362.1">
    <property type="nucleotide sequence ID" value="NZ_BJLH01000015.1"/>
</dbReference>
<dbReference type="GO" id="GO:0046872">
    <property type="term" value="F:metal ion binding"/>
    <property type="evidence" value="ECO:0007669"/>
    <property type="project" value="UniProtKB-KW"/>
</dbReference>
<evidence type="ECO:0000313" key="4">
    <source>
        <dbReference type="Proteomes" id="UP000318242"/>
    </source>
</evidence>
<organism evidence="3 4">
    <name type="scientific">Vibrio comitans NBRC 102076</name>
    <dbReference type="NCBI Taxonomy" id="1219078"/>
    <lineage>
        <taxon>Bacteria</taxon>
        <taxon>Pseudomonadati</taxon>
        <taxon>Pseudomonadota</taxon>
        <taxon>Gammaproteobacteria</taxon>
        <taxon>Vibrionales</taxon>
        <taxon>Vibrionaceae</taxon>
        <taxon>Vibrio</taxon>
    </lineage>
</organism>
<dbReference type="InterPro" id="IPR015813">
    <property type="entry name" value="Pyrv/PenolPyrv_kinase-like_dom"/>
</dbReference>
<dbReference type="GO" id="GO:0003824">
    <property type="term" value="F:catalytic activity"/>
    <property type="evidence" value="ECO:0007669"/>
    <property type="project" value="InterPro"/>
</dbReference>
<keyword evidence="4" id="KW-1185">Reference proteome</keyword>
<dbReference type="SUPFAM" id="SSF51621">
    <property type="entry name" value="Phosphoenolpyruvate/pyruvate domain"/>
    <property type="match status" value="1"/>
</dbReference>